<name>A0AAU8MJD8_9CAUD</name>
<organism evidence="1">
    <name type="scientific">Geladintestivirus 6</name>
    <dbReference type="NCBI Taxonomy" id="3233138"/>
    <lineage>
        <taxon>Viruses</taxon>
        <taxon>Duplodnaviria</taxon>
        <taxon>Heunggongvirae</taxon>
        <taxon>Uroviricota</taxon>
        <taxon>Caudoviricetes</taxon>
        <taxon>Crassvirales</taxon>
    </lineage>
</organism>
<proteinExistence type="predicted"/>
<sequence>MVVSGGLSPFPTFLSYSLLYLLLSKKSILLTFKYFFLYYQ</sequence>
<accession>A0AAU8MJD8</accession>
<reference evidence="1" key="1">
    <citation type="submission" date="2024-06" db="EMBL/GenBank/DDBJ databases">
        <title>Intestivirid acquisition increases across infancy in a wild primate population.</title>
        <authorList>
            <person name="Schneider-Creas I.A."/>
            <person name="Moya I.L."/>
            <person name="Chiou K.L."/>
            <person name="Baniel A."/>
            <person name="Azanaw Haile A."/>
            <person name="Kebede F."/>
            <person name="Abebe B."/>
            <person name="Snyder-Mackler N."/>
            <person name="Varsani A."/>
        </authorList>
    </citation>
    <scope>NUCLEOTIDE SEQUENCE</scope>
    <source>
        <strain evidence="1">Int_RNL_2018_1178_PEE</strain>
    </source>
</reference>
<dbReference type="EMBL" id="PP965496">
    <property type="protein sequence ID" value="XCO00253.1"/>
    <property type="molecule type" value="Genomic_DNA"/>
</dbReference>
<evidence type="ECO:0000313" key="1">
    <source>
        <dbReference type="EMBL" id="XCO00253.1"/>
    </source>
</evidence>
<protein>
    <submittedName>
        <fullName evidence="1">Uncharacterized protein</fullName>
    </submittedName>
</protein>